<feature type="coiled-coil region" evidence="8">
    <location>
        <begin position="2045"/>
        <end position="2086"/>
    </location>
</feature>
<feature type="region of interest" description="Disordered" evidence="9">
    <location>
        <begin position="796"/>
        <end position="824"/>
    </location>
</feature>
<evidence type="ECO:0000256" key="3">
    <source>
        <dbReference type="ARBA" id="ARBA00022490"/>
    </source>
</evidence>
<dbReference type="OrthoDB" id="6351660at2759"/>
<feature type="compositionally biased region" description="Basic and acidic residues" evidence="9">
    <location>
        <begin position="2027"/>
        <end position="2038"/>
    </location>
</feature>
<dbReference type="PANTHER" id="PTHR18879:SF20">
    <property type="entry name" value="CENTROSOMAL PROTEIN OF 290 KDA"/>
    <property type="match status" value="1"/>
</dbReference>
<evidence type="ECO:0000313" key="11">
    <source>
        <dbReference type="Proteomes" id="UP000316726"/>
    </source>
</evidence>
<feature type="region of interest" description="Disordered" evidence="9">
    <location>
        <begin position="1413"/>
        <end position="1432"/>
    </location>
</feature>
<feature type="coiled-coil region" evidence="8">
    <location>
        <begin position="2157"/>
        <end position="2365"/>
    </location>
</feature>
<feature type="region of interest" description="Disordered" evidence="9">
    <location>
        <begin position="1899"/>
        <end position="1951"/>
    </location>
</feature>
<proteinExistence type="predicted"/>
<feature type="coiled-coil region" evidence="8">
    <location>
        <begin position="1256"/>
        <end position="1315"/>
    </location>
</feature>
<feature type="coiled-coil region" evidence="8">
    <location>
        <begin position="1795"/>
        <end position="1829"/>
    </location>
</feature>
<sequence length="2376" mass="272858">MLPESFPARGEHLSQQWQVFEGLDLASFEPGKTLTSAVVAELTSGAKQLVQMHIEEDVTVSAEENLKRVLKVAKILQYAFELEQYQAEEIEQDLERKVDTLAQDLQEAEHDCETLRLQIERNNEEDVATTNQKIELVLNELEEERVKNDRMEREAKQLEKQLDLERQNTQAAETARQQASERNTELEDRIRVAEEDVAELRSHLATEQKRAVVRGDDDKTLNSRLIKYTREIDRLQRENNTLAEANAEIQSKNEQCQGEIIGLSESLLAMDQSNSDRANTISTLEDSYRELELERDNMSMRISELEGSVEEKMALLEEFEKRFKSQYENWVEERKKLSSHAMERQVSQLQRIEKSLSDPTATVTERSQMIADKEASVDARGAPVPPQDEAELQQKYVESQEKVVLLLEAYEQLEKDTAREVDHALQIQKSKQDRMKTELKIKEEALDIERERFQQLDQALAECQQQLEEAELRNKDYEAGVYGLPEAVTEIKQLKQEKRTMGVKLNDALRKLSGISLEAEGMLEENALLRQKLGLPPDEKLVTKDFRLQSQVTVAQLRAINSQLQREILELEEDRRKMKMEMRFRAKWQGEHALHMGLSPNQLLLLEEYADSLRYGGGTAAPESKILSDMERQVQVLEERLALAQVSASHPDAASSLLALSGGAESLHRESLVNQNLQGVVASLRERNDELSREAQHFQINISKLLKELEASADQMAGDSLDASIYIQEKLTQILSAVADGTMDAAGAASAVASSATRQADARVASIEKELELKSAELESRNLVIESLQREMSKLKEEARSAARQEQQPMEAMSPPSPSKTAEEDFDISSSAVVMQLAQCMNIQGKHEDETKQLVGELQRHKNKLESFVDQRAILYRQYFAAEQKWKKEGEQLRARIDTLESENAEQKVRMIEIDKLNLVLQSNNESEMKQELRKIVGKGAVLQVKNMRLARRLDVLSGAERSLKKEKTQLLEDIQQLSTSYRAEIRQLEYSKRVNEVAIQRLYREVETSVPSRLFEEVLAQKVTLQESLRELVELNATDAIQKVNAAEKEREILGLKNELEEARRRETHESEKRKESEKLVEALNKDGAEAYNNELREEVVNLRTSVSNAKRREEMNESSRKRFEATEEELRSSVKELEEALQKHVSLLHTARQAETQLTKKIATMVHRDIHDNLSKRMVEREKELIQLKQDLSTLKDIQASRKEKEERMKDFESAYLQDISSLKEALRNMADSNDQDHVINRLHEELLHLRAKEAAMKMSLARAESRSQRLEKQCEDLNNKVQETMRDLWAERENMKSKFKNQNKLFDRLETELSGRVEFQKAHKWAKTVTQLQKKTQDLDKKLLMKEEREMELQIDLENTKLHLQSTTDIKRLMNEAPSDMHKEVIRVQEEYLQAKMTSSRLQRELDGLKGKASLNEKSAKDSESQLQKVEEEGMRVQLKLKEQIRELQAKEQLLEGNILQLQKEKGEIQASVDNESRNVTKEFSRDTLDSALLKTQVEGGQSIILEQIDKIKDLRQEIVALEQKASQAQKDLEQKEAALQEVEIERDHLLTRIESQLSGMKLKSKENIDDEDFAVQQVKEAAEASVQRLQNIIKEKGIEIKSLRNELELERKRTLEETLKSNKQIQELRLSVEKAKMTTVKTFANPMASGVNQPHPSAKGRYSVLKYEQLIDTLEEKDHNIELLKNQLEQTNSKFEIMQTKLTSEVKIANDNLQRFKLDIEREKARSSTKIMEITISKLKSQLVSKDKRLLHLKEAIKTLEAQLIKVMQVNASQTILESDVNMTVQEQREREKLEGSKERLASRLKKAQEEIKNLKEIIQTKNDMIITIEERHMKGRQEAQSLQALAEESSLTLLAEDIAPVNISDPELMKKRIRVLETKNQRLRVMLQANQTLAATPKKVKPRQTKSSRNVGIATDQGEEEQTPVASKPAGPSEPPSSETKPVVRRVKPEENIEILKWEEGKRLKKQIEVQKAKVGKLQAKLDAAEKDAERHRKIISNLTNDRSRLAAGKAQVQQPQVQQQKPEEPQAPQEKKVVIPKALAEKDAVITELEAKMVSLEEKITKLEDELDSASTENKKLVQRLNDQPSVGLLMQDQASVSEETMQMKLFDTTLERDQALAQVERYRVKLQAYFKDGDAPGGGKASGSSRSANLSKLQAENQDLKNLVAGFERSVAKLKYDKENSVSNQKYMAAVQRIKELKKSSQKMQDEISKMDKKQLQEIKDREGKISELSTAVKDLKKEKEKKREKERECGLLKEKLQEKEVEIEHLHFELEGEKEKIALYLQGKDEPSPKKSVDDAFILELEEDLNNYKMKARELELENTDLRTELNAFDPSFFEEIEDLKHEHFQLTQRCSSYESEIRDLRADLAAQ</sequence>
<dbReference type="GO" id="GO:0030030">
    <property type="term" value="P:cell projection organization"/>
    <property type="evidence" value="ECO:0007669"/>
    <property type="project" value="UniProtKB-KW"/>
</dbReference>
<evidence type="ECO:0000256" key="6">
    <source>
        <dbReference type="ARBA" id="ARBA00023212"/>
    </source>
</evidence>
<evidence type="ECO:0000256" key="2">
    <source>
        <dbReference type="ARBA" id="ARBA00004300"/>
    </source>
</evidence>
<evidence type="ECO:0000256" key="5">
    <source>
        <dbReference type="ARBA" id="ARBA00023054"/>
    </source>
</evidence>
<accession>A0A5B8MRR5</accession>
<comment type="subcellular location">
    <subcellularLocation>
        <location evidence="1">Cytoplasm</location>
        <location evidence="1">Cytoskeleton</location>
        <location evidence="1">Cilium basal body</location>
    </subcellularLocation>
    <subcellularLocation>
        <location evidence="2">Cytoplasm</location>
        <location evidence="2">Cytoskeleton</location>
        <location evidence="2">Microtubule organizing center</location>
        <location evidence="2">Centrosome</location>
    </subcellularLocation>
</comment>
<organism evidence="10 11">
    <name type="scientific">Chloropicon primus</name>
    <dbReference type="NCBI Taxonomy" id="1764295"/>
    <lineage>
        <taxon>Eukaryota</taxon>
        <taxon>Viridiplantae</taxon>
        <taxon>Chlorophyta</taxon>
        <taxon>Chloropicophyceae</taxon>
        <taxon>Chloropicales</taxon>
        <taxon>Chloropicaceae</taxon>
        <taxon>Chloropicon</taxon>
    </lineage>
</organism>
<keyword evidence="7" id="KW-0966">Cell projection</keyword>
<keyword evidence="4" id="KW-0970">Cilium biogenesis/degradation</keyword>
<feature type="coiled-coil region" evidence="8">
    <location>
        <begin position="1671"/>
        <end position="1767"/>
    </location>
</feature>
<gene>
    <name evidence="10" type="ORF">A3770_09p56840</name>
</gene>
<dbReference type="Proteomes" id="UP000316726">
    <property type="component" value="Chromosome 9"/>
</dbReference>
<keyword evidence="6" id="KW-0206">Cytoskeleton</keyword>
<keyword evidence="5 8" id="KW-0175">Coiled coil</keyword>
<feature type="compositionally biased region" description="Polar residues" evidence="9">
    <location>
        <begin position="167"/>
        <end position="181"/>
    </location>
</feature>
<feature type="compositionally biased region" description="Low complexity" evidence="9">
    <location>
        <begin position="2012"/>
        <end position="2026"/>
    </location>
</feature>
<keyword evidence="3" id="KW-0963">Cytoplasm</keyword>
<feature type="coiled-coil region" evidence="8">
    <location>
        <begin position="1031"/>
        <end position="1217"/>
    </location>
</feature>
<name>A0A5B8MRR5_9CHLO</name>
<feature type="coiled-coil region" evidence="8">
    <location>
        <begin position="281"/>
        <end position="322"/>
    </location>
</feature>
<evidence type="ECO:0000313" key="10">
    <source>
        <dbReference type="EMBL" id="QDZ23166.1"/>
    </source>
</evidence>
<dbReference type="STRING" id="1764295.A0A5B8MRR5"/>
<evidence type="ECO:0000256" key="1">
    <source>
        <dbReference type="ARBA" id="ARBA00004120"/>
    </source>
</evidence>
<evidence type="ECO:0000256" key="4">
    <source>
        <dbReference type="ARBA" id="ARBA00022794"/>
    </source>
</evidence>
<feature type="coiled-coil region" evidence="8">
    <location>
        <begin position="883"/>
        <end position="910"/>
    </location>
</feature>
<feature type="region of interest" description="Disordered" evidence="9">
    <location>
        <begin position="2003"/>
        <end position="2038"/>
    </location>
</feature>
<feature type="coiled-coil region" evidence="8">
    <location>
        <begin position="674"/>
        <end position="708"/>
    </location>
</feature>
<reference evidence="10 11" key="1">
    <citation type="submission" date="2018-07" db="EMBL/GenBank/DDBJ databases">
        <title>The complete nuclear genome of the prasinophyte Chloropicon primus (CCMP1205).</title>
        <authorList>
            <person name="Pombert J.-F."/>
            <person name="Otis C."/>
            <person name="Turmel M."/>
            <person name="Lemieux C."/>
        </authorList>
    </citation>
    <scope>NUCLEOTIDE SEQUENCE [LARGE SCALE GENOMIC DNA]</scope>
    <source>
        <strain evidence="10 11">CCMP1205</strain>
    </source>
</reference>
<dbReference type="EMBL" id="CP031042">
    <property type="protein sequence ID" value="QDZ23166.1"/>
    <property type="molecule type" value="Genomic_DNA"/>
</dbReference>
<feature type="coiled-coil region" evidence="8">
    <location>
        <begin position="1508"/>
        <end position="1617"/>
    </location>
</feature>
<evidence type="ECO:0000256" key="7">
    <source>
        <dbReference type="ARBA" id="ARBA00023273"/>
    </source>
</evidence>
<protein>
    <submittedName>
        <fullName evidence="10">Putative centrosomal protein</fullName>
    </submittedName>
</protein>
<feature type="compositionally biased region" description="Basic and acidic residues" evidence="9">
    <location>
        <begin position="1421"/>
        <end position="1432"/>
    </location>
</feature>
<feature type="coiled-coil region" evidence="8">
    <location>
        <begin position="554"/>
        <end position="581"/>
    </location>
</feature>
<dbReference type="InterPro" id="IPR026201">
    <property type="entry name" value="Cep290"/>
</dbReference>
<feature type="coiled-coil region" evidence="8">
    <location>
        <begin position="396"/>
        <end position="511"/>
    </location>
</feature>
<dbReference type="PANTHER" id="PTHR18879">
    <property type="entry name" value="CENTROSOMAL PROTEIN OF 290 KDA"/>
    <property type="match status" value="1"/>
</dbReference>
<evidence type="ECO:0000256" key="8">
    <source>
        <dbReference type="SAM" id="Coils"/>
    </source>
</evidence>
<evidence type="ECO:0000256" key="9">
    <source>
        <dbReference type="SAM" id="MobiDB-lite"/>
    </source>
</evidence>
<feature type="region of interest" description="Disordered" evidence="9">
    <location>
        <begin position="163"/>
        <end position="186"/>
    </location>
</feature>
<keyword evidence="11" id="KW-1185">Reference proteome</keyword>